<dbReference type="InterPro" id="IPR028098">
    <property type="entry name" value="Glyco_trans_4-like_N"/>
</dbReference>
<evidence type="ECO:0000256" key="2">
    <source>
        <dbReference type="ARBA" id="ARBA00022679"/>
    </source>
</evidence>
<dbReference type="SUPFAM" id="SSF53756">
    <property type="entry name" value="UDP-Glycosyltransferase/glycogen phosphorylase"/>
    <property type="match status" value="1"/>
</dbReference>
<evidence type="ECO:0000256" key="1">
    <source>
        <dbReference type="ARBA" id="ARBA00022676"/>
    </source>
</evidence>
<keyword evidence="6" id="KW-1185">Reference proteome</keyword>
<dbReference type="Gene3D" id="3.40.50.2000">
    <property type="entry name" value="Glycogen Phosphorylase B"/>
    <property type="match status" value="2"/>
</dbReference>
<evidence type="ECO:0000313" key="5">
    <source>
        <dbReference type="EMBL" id="GAA1934708.1"/>
    </source>
</evidence>
<dbReference type="InterPro" id="IPR050194">
    <property type="entry name" value="Glycosyltransferase_grp1"/>
</dbReference>
<organism evidence="5 6">
    <name type="scientific">Streptomyces sodiiphilus</name>
    <dbReference type="NCBI Taxonomy" id="226217"/>
    <lineage>
        <taxon>Bacteria</taxon>
        <taxon>Bacillati</taxon>
        <taxon>Actinomycetota</taxon>
        <taxon>Actinomycetes</taxon>
        <taxon>Kitasatosporales</taxon>
        <taxon>Streptomycetaceae</taxon>
        <taxon>Streptomyces</taxon>
    </lineage>
</organism>
<feature type="domain" description="Glycosyltransferase subfamily 4-like N-terminal" evidence="4">
    <location>
        <begin position="15"/>
        <end position="178"/>
    </location>
</feature>
<name>A0ABN2PWG8_9ACTN</name>
<dbReference type="RefSeq" id="WP_344266526.1">
    <property type="nucleotide sequence ID" value="NZ_BAAAMJ010000080.1"/>
</dbReference>
<keyword evidence="2" id="KW-0808">Transferase</keyword>
<keyword evidence="1" id="KW-0328">Glycosyltransferase</keyword>
<comment type="caution">
    <text evidence="5">The sequence shown here is derived from an EMBL/GenBank/DDBJ whole genome shotgun (WGS) entry which is preliminary data.</text>
</comment>
<dbReference type="CDD" id="cd03801">
    <property type="entry name" value="GT4_PimA-like"/>
    <property type="match status" value="1"/>
</dbReference>
<feature type="domain" description="Glycosyl transferase family 1" evidence="3">
    <location>
        <begin position="191"/>
        <end position="365"/>
    </location>
</feature>
<dbReference type="Pfam" id="PF13439">
    <property type="entry name" value="Glyco_transf_4"/>
    <property type="match status" value="1"/>
</dbReference>
<dbReference type="PANTHER" id="PTHR45947">
    <property type="entry name" value="SULFOQUINOVOSYL TRANSFERASE SQD2"/>
    <property type="match status" value="1"/>
</dbReference>
<dbReference type="Proteomes" id="UP001501303">
    <property type="component" value="Unassembled WGS sequence"/>
</dbReference>
<protein>
    <submittedName>
        <fullName evidence="5">Glycosyltransferase family 4 protein</fullName>
    </submittedName>
</protein>
<dbReference type="PANTHER" id="PTHR45947:SF3">
    <property type="entry name" value="SULFOQUINOVOSYL TRANSFERASE SQD2"/>
    <property type="match status" value="1"/>
</dbReference>
<dbReference type="Pfam" id="PF00534">
    <property type="entry name" value="Glycos_transf_1"/>
    <property type="match status" value="1"/>
</dbReference>
<dbReference type="EMBL" id="BAAAMJ010000080">
    <property type="protein sequence ID" value="GAA1934708.1"/>
    <property type="molecule type" value="Genomic_DNA"/>
</dbReference>
<gene>
    <name evidence="5" type="ORF">GCM10009716_47220</name>
</gene>
<evidence type="ECO:0000259" key="4">
    <source>
        <dbReference type="Pfam" id="PF13439"/>
    </source>
</evidence>
<evidence type="ECO:0000313" key="6">
    <source>
        <dbReference type="Proteomes" id="UP001501303"/>
    </source>
</evidence>
<evidence type="ECO:0000259" key="3">
    <source>
        <dbReference type="Pfam" id="PF00534"/>
    </source>
</evidence>
<accession>A0ABN2PWG8</accession>
<sequence length="387" mass="41861">MRKTLVVTNDFPPRPGGIQAFLHSMALRLDPQRVVVYASTWNRTRAGREATARFDADQPYPVIRDRATMLLPTPRVTRRACALLREHDCSAVWFGAAAPLGLMAPALRRAGAERLVATTHGHEAGWAALPGSRQLLRRIGRRTDTLTYLGEYTRSRIARAVGEQVAARMAHLPPGVDEKVFHPGSGGEEVRSRLGLTDRPVVVCVSRLVPRKGQDTLIRAMPRILAAEPDTVLLIVGDGPYRADLQRLAQETEVAASVHFTGAVPWEELPAHHGAGDVFAMPCRTRRGGLDVEGLGIVYLEASATGLPVVAGDSGGAPDAVLDGETGWVVRGAGPAAPAETAGRIVTLLGDAALRRRMGERGRAWVEERWRWDLLAGELKGLLGRPD</sequence>
<reference evidence="5 6" key="1">
    <citation type="journal article" date="2019" name="Int. J. Syst. Evol. Microbiol.">
        <title>The Global Catalogue of Microorganisms (GCM) 10K type strain sequencing project: providing services to taxonomists for standard genome sequencing and annotation.</title>
        <authorList>
            <consortium name="The Broad Institute Genomics Platform"/>
            <consortium name="The Broad Institute Genome Sequencing Center for Infectious Disease"/>
            <person name="Wu L."/>
            <person name="Ma J."/>
        </authorList>
    </citation>
    <scope>NUCLEOTIDE SEQUENCE [LARGE SCALE GENOMIC DNA]</scope>
    <source>
        <strain evidence="5 6">JCM 13581</strain>
    </source>
</reference>
<proteinExistence type="predicted"/>
<dbReference type="InterPro" id="IPR001296">
    <property type="entry name" value="Glyco_trans_1"/>
</dbReference>